<protein>
    <submittedName>
        <fullName evidence="1">Uncharacterized protein</fullName>
    </submittedName>
</protein>
<accession>X1JUP0</accession>
<comment type="caution">
    <text evidence="1">The sequence shown here is derived from an EMBL/GenBank/DDBJ whole genome shotgun (WGS) entry which is preliminary data.</text>
</comment>
<dbReference type="AlphaFoldDB" id="X1JUP0"/>
<proteinExistence type="predicted"/>
<sequence length="42" mass="4800">MKILRTIESFHPYVTGPANQAYRISAELESRDINSPILTTYC</sequence>
<organism evidence="1">
    <name type="scientific">marine sediment metagenome</name>
    <dbReference type="NCBI Taxonomy" id="412755"/>
    <lineage>
        <taxon>unclassified sequences</taxon>
        <taxon>metagenomes</taxon>
        <taxon>ecological metagenomes</taxon>
    </lineage>
</organism>
<feature type="non-terminal residue" evidence="1">
    <location>
        <position position="42"/>
    </location>
</feature>
<reference evidence="1" key="1">
    <citation type="journal article" date="2014" name="Front. Microbiol.">
        <title>High frequency of phylogenetically diverse reductive dehalogenase-homologous genes in deep subseafloor sedimentary metagenomes.</title>
        <authorList>
            <person name="Kawai M."/>
            <person name="Futagami T."/>
            <person name="Toyoda A."/>
            <person name="Takaki Y."/>
            <person name="Nishi S."/>
            <person name="Hori S."/>
            <person name="Arai W."/>
            <person name="Tsubouchi T."/>
            <person name="Morono Y."/>
            <person name="Uchiyama I."/>
            <person name="Ito T."/>
            <person name="Fujiyama A."/>
            <person name="Inagaki F."/>
            <person name="Takami H."/>
        </authorList>
    </citation>
    <scope>NUCLEOTIDE SEQUENCE</scope>
    <source>
        <strain evidence="1">Expedition CK06-06</strain>
    </source>
</reference>
<dbReference type="EMBL" id="BARU01047258">
    <property type="protein sequence ID" value="GAH97817.1"/>
    <property type="molecule type" value="Genomic_DNA"/>
</dbReference>
<name>X1JUP0_9ZZZZ</name>
<evidence type="ECO:0000313" key="1">
    <source>
        <dbReference type="EMBL" id="GAH97817.1"/>
    </source>
</evidence>
<gene>
    <name evidence="1" type="ORF">S03H2_70896</name>
</gene>